<dbReference type="EMBL" id="CACVKT020009521">
    <property type="protein sequence ID" value="CAC5422142.1"/>
    <property type="molecule type" value="Genomic_DNA"/>
</dbReference>
<evidence type="ECO:0000313" key="8">
    <source>
        <dbReference type="Proteomes" id="UP000507470"/>
    </source>
</evidence>
<evidence type="ECO:0000256" key="1">
    <source>
        <dbReference type="ARBA" id="ARBA00022670"/>
    </source>
</evidence>
<dbReference type="Proteomes" id="UP000507470">
    <property type="component" value="Unassembled WGS sequence"/>
</dbReference>
<dbReference type="GO" id="GO:0004252">
    <property type="term" value="F:serine-type endopeptidase activity"/>
    <property type="evidence" value="ECO:0007669"/>
    <property type="project" value="InterPro"/>
</dbReference>
<keyword evidence="3" id="KW-0378">Hydrolase</keyword>
<keyword evidence="4" id="KW-0720">Serine protease</keyword>
<accession>A0A6J8ER04</accession>
<evidence type="ECO:0000256" key="4">
    <source>
        <dbReference type="ARBA" id="ARBA00022825"/>
    </source>
</evidence>
<dbReference type="InterPro" id="IPR009003">
    <property type="entry name" value="Peptidase_S1_PA"/>
</dbReference>
<evidence type="ECO:0000256" key="2">
    <source>
        <dbReference type="ARBA" id="ARBA00022729"/>
    </source>
</evidence>
<keyword evidence="2" id="KW-0732">Signal</keyword>
<dbReference type="GO" id="GO:0006508">
    <property type="term" value="P:proteolysis"/>
    <property type="evidence" value="ECO:0007669"/>
    <property type="project" value="UniProtKB-KW"/>
</dbReference>
<dbReference type="InterPro" id="IPR043504">
    <property type="entry name" value="Peptidase_S1_PA_chymotrypsin"/>
</dbReference>
<dbReference type="AlphaFoldDB" id="A0A6J8ER04"/>
<dbReference type="PANTHER" id="PTHR24252">
    <property type="entry name" value="ACROSIN-RELATED"/>
    <property type="match status" value="1"/>
</dbReference>
<dbReference type="SMART" id="SM00020">
    <property type="entry name" value="Tryp_SPc"/>
    <property type="match status" value="1"/>
</dbReference>
<dbReference type="OrthoDB" id="9425590at2759"/>
<dbReference type="CDD" id="cd00190">
    <property type="entry name" value="Tryp_SPc"/>
    <property type="match status" value="1"/>
</dbReference>
<proteinExistence type="predicted"/>
<organism evidence="7 8">
    <name type="scientific">Mytilus coruscus</name>
    <name type="common">Sea mussel</name>
    <dbReference type="NCBI Taxonomy" id="42192"/>
    <lineage>
        <taxon>Eukaryota</taxon>
        <taxon>Metazoa</taxon>
        <taxon>Spiralia</taxon>
        <taxon>Lophotrochozoa</taxon>
        <taxon>Mollusca</taxon>
        <taxon>Bivalvia</taxon>
        <taxon>Autobranchia</taxon>
        <taxon>Pteriomorphia</taxon>
        <taxon>Mytilida</taxon>
        <taxon>Mytiloidea</taxon>
        <taxon>Mytilidae</taxon>
        <taxon>Mytilinae</taxon>
        <taxon>Mytilus</taxon>
    </lineage>
</organism>
<keyword evidence="8" id="KW-1185">Reference proteome</keyword>
<gene>
    <name evidence="7" type="ORF">MCOR_54213</name>
</gene>
<evidence type="ECO:0000256" key="3">
    <source>
        <dbReference type="ARBA" id="ARBA00022801"/>
    </source>
</evidence>
<evidence type="ECO:0000313" key="7">
    <source>
        <dbReference type="EMBL" id="CAC5422142.1"/>
    </source>
</evidence>
<reference evidence="7 8" key="1">
    <citation type="submission" date="2020-06" db="EMBL/GenBank/DDBJ databases">
        <authorList>
            <person name="Li R."/>
            <person name="Bekaert M."/>
        </authorList>
    </citation>
    <scope>NUCLEOTIDE SEQUENCE [LARGE SCALE GENOMIC DNA]</scope>
    <source>
        <strain evidence="8">wild</strain>
    </source>
</reference>
<dbReference type="InterPro" id="IPR001314">
    <property type="entry name" value="Peptidase_S1A"/>
</dbReference>
<dbReference type="Pfam" id="PF00089">
    <property type="entry name" value="Trypsin"/>
    <property type="match status" value="1"/>
</dbReference>
<keyword evidence="1" id="KW-0645">Protease</keyword>
<sequence length="293" mass="31454">MLSVQVTSNARKIVDIHAQCTGISIDTFLNCGNTTACGTQFYPPHTAPTGATSRIVGGREAVPHSWPWMVLLRFRTSTLSCGGTLIRTCTDELVVVTAAQCVEGTLAADWQIDVGVHSRSANEVNQKAYQVSEIHVHENFSASYLLSDIAILRLSTPVQENTDVTPICVTSLPIEDFYGKNCVVTGWGVTMENGALADKLKEVYKPILPNSECLTNIGGAFNPDHMTCAGYLEGGKGACQGDQGGPLACFNSQGKYDLIGIVSWGFGCAREGFPAVYANVHKYLDWIASHAST</sequence>
<dbReference type="Gene3D" id="2.40.10.10">
    <property type="entry name" value="Trypsin-like serine proteases"/>
    <property type="match status" value="1"/>
</dbReference>
<feature type="domain" description="Peptidase S1" evidence="6">
    <location>
        <begin position="55"/>
        <end position="292"/>
    </location>
</feature>
<dbReference type="FunFam" id="2.40.10.10:FF:000120">
    <property type="entry name" value="Putative serine protease"/>
    <property type="match status" value="1"/>
</dbReference>
<keyword evidence="5" id="KW-1015">Disulfide bond</keyword>
<name>A0A6J8ER04_MYTCO</name>
<evidence type="ECO:0000259" key="6">
    <source>
        <dbReference type="PROSITE" id="PS50240"/>
    </source>
</evidence>
<dbReference type="SUPFAM" id="SSF50494">
    <property type="entry name" value="Trypsin-like serine proteases"/>
    <property type="match status" value="1"/>
</dbReference>
<dbReference type="PANTHER" id="PTHR24252:SF7">
    <property type="entry name" value="HYALIN"/>
    <property type="match status" value="1"/>
</dbReference>
<dbReference type="PROSITE" id="PS50240">
    <property type="entry name" value="TRYPSIN_DOM"/>
    <property type="match status" value="1"/>
</dbReference>
<dbReference type="InterPro" id="IPR001254">
    <property type="entry name" value="Trypsin_dom"/>
</dbReference>
<evidence type="ECO:0000256" key="5">
    <source>
        <dbReference type="ARBA" id="ARBA00023157"/>
    </source>
</evidence>
<dbReference type="PRINTS" id="PR00722">
    <property type="entry name" value="CHYMOTRYPSIN"/>
</dbReference>
<protein>
    <recommendedName>
        <fullName evidence="6">Peptidase S1 domain-containing protein</fullName>
    </recommendedName>
</protein>